<evidence type="ECO:0000313" key="3">
    <source>
        <dbReference type="Proteomes" id="UP000436088"/>
    </source>
</evidence>
<comment type="caution">
    <text evidence="2">The sequence shown here is derived from an EMBL/GenBank/DDBJ whole genome shotgun (WGS) entry which is preliminary data.</text>
</comment>
<proteinExistence type="predicted"/>
<reference evidence="2" key="1">
    <citation type="submission" date="2019-09" db="EMBL/GenBank/DDBJ databases">
        <title>Draft genome information of white flower Hibiscus syriacus.</title>
        <authorList>
            <person name="Kim Y.-M."/>
        </authorList>
    </citation>
    <scope>NUCLEOTIDE SEQUENCE [LARGE SCALE GENOMIC DNA]</scope>
    <source>
        <strain evidence="2">YM2019G1</strain>
    </source>
</reference>
<evidence type="ECO:0000256" key="1">
    <source>
        <dbReference type="SAM" id="Coils"/>
    </source>
</evidence>
<protein>
    <submittedName>
        <fullName evidence="2">Uncharacterized protein</fullName>
    </submittedName>
</protein>
<feature type="coiled-coil region" evidence="1">
    <location>
        <begin position="201"/>
        <end position="228"/>
    </location>
</feature>
<keyword evidence="3" id="KW-1185">Reference proteome</keyword>
<dbReference type="Proteomes" id="UP000436088">
    <property type="component" value="Unassembled WGS sequence"/>
</dbReference>
<dbReference type="AlphaFoldDB" id="A0A6A3BRK5"/>
<evidence type="ECO:0000313" key="2">
    <source>
        <dbReference type="EMBL" id="KAE8718667.1"/>
    </source>
</evidence>
<feature type="coiled-coil region" evidence="1">
    <location>
        <begin position="99"/>
        <end position="168"/>
    </location>
</feature>
<feature type="coiled-coil region" evidence="1">
    <location>
        <begin position="365"/>
        <end position="434"/>
    </location>
</feature>
<feature type="coiled-coil region" evidence="1">
    <location>
        <begin position="595"/>
        <end position="622"/>
    </location>
</feature>
<dbReference type="EMBL" id="VEPZ02000806">
    <property type="protein sequence ID" value="KAE8718667.1"/>
    <property type="molecule type" value="Genomic_DNA"/>
</dbReference>
<dbReference type="PANTHER" id="PTHR34452:SF1">
    <property type="entry name" value="SPORULATION-SPECIFIC PROTEIN"/>
    <property type="match status" value="1"/>
</dbReference>
<keyword evidence="1" id="KW-0175">Coiled coil</keyword>
<name>A0A6A3BRK5_HIBSY</name>
<sequence length="838" mass="96332">MKEKIDELAWQLELSLESKELLMQRLQTAMDDVHSLNEYKATCIAKYNDLARQKQALEENVENISQGNHLLCEKITELECCLMEYKSYKSKFDACVTEKTELANLLKEGTLENDNLRNNNSCLQEELRMIKAEFDELVLVKEKLQNTMDFLRNRKKDLMGERDKAQVSLSVVESDMVLMKEKLECDVRAMIDKMDLSNAVVQKLQLEIEAVAEKLKQLTSKNREIAEVLLVLESVNEELGSNKLTVVELVEENKAMVQSLQDKSEEAYKLALEINGLKEKNRKLLLQFDQQKSELGHLKHMLLDIESEKSRVCSLLQQSEECLIDALKESSAITFLESQLSEMNELSIAADVSLIFLRAQYENWTTDLVRQLSRSERQLAELQKKHHNFESILNGYLAREAHCIEENKRLSLTLESLKSELEASMVENQTLLNKNSSVIAELQDYKKIDSLIVLKEELEFCVLVLKAKLDEQSTQMDENQILINKNSSVIAELQDYKIERLKHLLGCSREEIDNLMVLKEELEFNVLVLKAKLDEQTTQMILLEGHNDEVLLLQNQSSKIRLCRIHPGSGEERIGSTTTNCYARVLKNCIYQRTILELEAELQALISDKREKKRAYDMLKAELDCSMISLEYCKEENRKLKHVCKNHGERIARDLQIDLNLLKERNGKPKDACIPDELVVINAPTRDIDHTHLGQDTSEKSKQAEGLVPVGVGDRTIAPTDLQPEQQELMQLDKVNEELGSIYPLFNEYSETGNALERQFKSFRDINELIKDMEIKGRCGAVETELKEMHERYSQLSLQFAEVEGERQKLMMTLKNIRQSRKAQNLIRSSSASPGDHS</sequence>
<dbReference type="PANTHER" id="PTHR34452">
    <property type="entry name" value="MYOSIN HEAVY CHAIN-RELATED PROTEIN"/>
    <property type="match status" value="1"/>
</dbReference>
<accession>A0A6A3BRK5</accession>
<feature type="coiled-coil region" evidence="1">
    <location>
        <begin position="40"/>
        <end position="67"/>
    </location>
</feature>
<organism evidence="2 3">
    <name type="scientific">Hibiscus syriacus</name>
    <name type="common">Rose of Sharon</name>
    <dbReference type="NCBI Taxonomy" id="106335"/>
    <lineage>
        <taxon>Eukaryota</taxon>
        <taxon>Viridiplantae</taxon>
        <taxon>Streptophyta</taxon>
        <taxon>Embryophyta</taxon>
        <taxon>Tracheophyta</taxon>
        <taxon>Spermatophyta</taxon>
        <taxon>Magnoliopsida</taxon>
        <taxon>eudicotyledons</taxon>
        <taxon>Gunneridae</taxon>
        <taxon>Pentapetalae</taxon>
        <taxon>rosids</taxon>
        <taxon>malvids</taxon>
        <taxon>Malvales</taxon>
        <taxon>Malvaceae</taxon>
        <taxon>Malvoideae</taxon>
        <taxon>Hibiscus</taxon>
    </lineage>
</organism>
<gene>
    <name evidence="2" type="ORF">F3Y22_tig00110004pilonHSYRG00114</name>
</gene>